<evidence type="ECO:0000313" key="1">
    <source>
        <dbReference type="EMBL" id="AEG71989.1"/>
    </source>
</evidence>
<dbReference type="AlphaFoldDB" id="F6GAS0"/>
<accession>F6GAS0</accession>
<keyword evidence="1" id="KW-0614">Plasmid</keyword>
<dbReference type="PATRIC" id="fig|1031711.3.peg.4545"/>
<organism evidence="1 2">
    <name type="scientific">Ralstonia solanacearum (strain Po82)</name>
    <dbReference type="NCBI Taxonomy" id="1031711"/>
    <lineage>
        <taxon>Bacteria</taxon>
        <taxon>Pseudomonadati</taxon>
        <taxon>Pseudomonadota</taxon>
        <taxon>Betaproteobacteria</taxon>
        <taxon>Burkholderiales</taxon>
        <taxon>Burkholderiaceae</taxon>
        <taxon>Ralstonia</taxon>
        <taxon>Ralstonia solanacearum species complex</taxon>
    </lineage>
</organism>
<dbReference type="EMBL" id="CP002820">
    <property type="protein sequence ID" value="AEG71989.1"/>
    <property type="molecule type" value="Genomic_DNA"/>
</dbReference>
<dbReference type="HOGENOM" id="CLU_2864666_0_0_4"/>
<gene>
    <name evidence="1" type="ordered locus">RSPO_m01354</name>
</gene>
<reference evidence="1 2" key="1">
    <citation type="journal article" date="2011" name="J. Bacteriol.">
        <title>Complete genome sequence of the plant pathogen Ralstonia solanacearum strain Po82.</title>
        <authorList>
            <person name="Xu J."/>
            <person name="Zheng H.J."/>
            <person name="Liu L."/>
            <person name="Pan Z.C."/>
            <person name="Prior P."/>
            <person name="Tang B."/>
            <person name="Xu J.S."/>
            <person name="Zhang H."/>
            <person name="Tian Q."/>
            <person name="Zhang L.Q."/>
            <person name="Feng J."/>
        </authorList>
    </citation>
    <scope>NUCLEOTIDE SEQUENCE [LARGE SCALE GENOMIC DNA]</scope>
    <source>
        <strain evidence="2">Po82</strain>
    </source>
</reference>
<proteinExistence type="predicted"/>
<protein>
    <submittedName>
        <fullName evidence="1">Uncharacterized protein</fullName>
    </submittedName>
</protein>
<name>F6GAS0_RALS8</name>
<dbReference type="KEGG" id="rsn:RSPO_m01354"/>
<geneLocation type="plasmid" evidence="2"/>
<evidence type="ECO:0000313" key="2">
    <source>
        <dbReference type="Proteomes" id="UP000007953"/>
    </source>
</evidence>
<dbReference type="Proteomes" id="UP000007953">
    <property type="component" value="Plasmid megaplasmid"/>
</dbReference>
<sequence>MKYCFGHRNPPGNVDVPCCCEVVCAIDAGRLRCFGASPNCADVAREDSGEVCAASIAVEHRCIA</sequence>